<accession>A0ABS9JQV1</accession>
<proteinExistence type="predicted"/>
<evidence type="ECO:0000313" key="7">
    <source>
        <dbReference type="Proteomes" id="UP001299012"/>
    </source>
</evidence>
<feature type="domain" description="Glycosyl transferase family 1" evidence="4">
    <location>
        <begin position="190"/>
        <end position="347"/>
    </location>
</feature>
<dbReference type="PANTHER" id="PTHR45947">
    <property type="entry name" value="SULFOQUINOVOSYL TRANSFERASE SQD2"/>
    <property type="match status" value="1"/>
</dbReference>
<evidence type="ECO:0000256" key="2">
    <source>
        <dbReference type="ARBA" id="ARBA00022679"/>
    </source>
</evidence>
<protein>
    <submittedName>
        <fullName evidence="6">Glycosyltransferase family 4 protein</fullName>
    </submittedName>
</protein>
<keyword evidence="7" id="KW-1185">Reference proteome</keyword>
<dbReference type="InterPro" id="IPR028098">
    <property type="entry name" value="Glyco_trans_4-like_N"/>
</dbReference>
<feature type="region of interest" description="Disordered" evidence="3">
    <location>
        <begin position="367"/>
        <end position="399"/>
    </location>
</feature>
<dbReference type="Proteomes" id="UP001299012">
    <property type="component" value="Unassembled WGS sequence"/>
</dbReference>
<feature type="domain" description="Glycosyltransferase subfamily 4-like N-terminal" evidence="5">
    <location>
        <begin position="17"/>
        <end position="181"/>
    </location>
</feature>
<feature type="compositionally biased region" description="Basic and acidic residues" evidence="3">
    <location>
        <begin position="379"/>
        <end position="388"/>
    </location>
</feature>
<name>A0ABS9JQV1_9ACTN</name>
<evidence type="ECO:0000256" key="3">
    <source>
        <dbReference type="SAM" id="MobiDB-lite"/>
    </source>
</evidence>
<dbReference type="CDD" id="cd03801">
    <property type="entry name" value="GT4_PimA-like"/>
    <property type="match status" value="1"/>
</dbReference>
<gene>
    <name evidence="6" type="ORF">L0F81_32530</name>
</gene>
<dbReference type="Pfam" id="PF00534">
    <property type="entry name" value="Glycos_transf_1"/>
    <property type="match status" value="1"/>
</dbReference>
<evidence type="ECO:0000259" key="4">
    <source>
        <dbReference type="Pfam" id="PF00534"/>
    </source>
</evidence>
<comment type="caution">
    <text evidence="6">The sequence shown here is derived from an EMBL/GenBank/DDBJ whole genome shotgun (WGS) entry which is preliminary data.</text>
</comment>
<dbReference type="InterPro" id="IPR001296">
    <property type="entry name" value="Glyco_trans_1"/>
</dbReference>
<dbReference type="InterPro" id="IPR050194">
    <property type="entry name" value="Glycosyltransferase_grp1"/>
</dbReference>
<evidence type="ECO:0000256" key="1">
    <source>
        <dbReference type="ARBA" id="ARBA00022676"/>
    </source>
</evidence>
<dbReference type="PANTHER" id="PTHR45947:SF13">
    <property type="entry name" value="TRANSFERASE"/>
    <property type="match status" value="1"/>
</dbReference>
<dbReference type="SUPFAM" id="SSF53756">
    <property type="entry name" value="UDP-Glycosyltransferase/glycogen phosphorylase"/>
    <property type="match status" value="1"/>
</dbReference>
<feature type="region of interest" description="Disordered" evidence="3">
    <location>
        <begin position="174"/>
        <end position="193"/>
    </location>
</feature>
<reference evidence="6 7" key="1">
    <citation type="submission" date="2022-01" db="EMBL/GenBank/DDBJ databases">
        <title>Draft Genome Sequences of Seven Type Strains of the Genus Streptomyces.</title>
        <authorList>
            <person name="Aziz S."/>
            <person name="Coretto E."/>
            <person name="Chronakova A."/>
            <person name="Sproer C."/>
            <person name="Huber K."/>
            <person name="Nouioui I."/>
            <person name="Gross H."/>
        </authorList>
    </citation>
    <scope>NUCLEOTIDE SEQUENCE [LARGE SCALE GENOMIC DNA]</scope>
    <source>
        <strain evidence="6 7">DSM 41685</strain>
    </source>
</reference>
<organism evidence="6 7">
    <name type="scientific">Streptomyces tricolor</name>
    <dbReference type="NCBI Taxonomy" id="68277"/>
    <lineage>
        <taxon>Bacteria</taxon>
        <taxon>Bacillati</taxon>
        <taxon>Actinomycetota</taxon>
        <taxon>Actinomycetes</taxon>
        <taxon>Kitasatosporales</taxon>
        <taxon>Streptomycetaceae</taxon>
        <taxon>Streptomyces</taxon>
        <taxon>Streptomyces violaceoruber group</taxon>
    </lineage>
</organism>
<dbReference type="RefSeq" id="WP_086703185.1">
    <property type="nucleotide sequence ID" value="NZ_JAKKZF010000184.1"/>
</dbReference>
<keyword evidence="2" id="KW-0808">Transferase</keyword>
<keyword evidence="1" id="KW-0328">Glycosyltransferase</keyword>
<evidence type="ECO:0000313" key="6">
    <source>
        <dbReference type="EMBL" id="MCG0067941.1"/>
    </source>
</evidence>
<dbReference type="Pfam" id="PF13439">
    <property type="entry name" value="Glyco_transf_4"/>
    <property type="match status" value="1"/>
</dbReference>
<sequence length="399" mass="42518">MRLLHVVTLVSDDGIFGGPPSVAVAQSAELAARGHDVTLMALWRGSGPAPDRIGSVRLRSRPARALLPGRGCIGLLHPLLVRDLWRAMGGADVVHVHAGRDLVSLAALAVAAVRRVPCVAQTHGMVEPRTALPVRLFDLLYLPLLRRARACCVLTGHERRLVARVLGPDGPPLRILPNGIRPGPPEPEPRRPRDPHVVFLARLHPRKRPEAFVEMARLVHQEMPEARFTLYGPDDGSLPAVRRLIDEGPAGVVRYGGALDPAEAHEAYRSAAVHVLASVNEPFGMTVIEALAAGTPVVCTDTCGIADELARRGAALVTDGSPQGMAAAVRRLLGDPELCARMARAGRCVVEDVYSIGAVADRLEEIYRDERTGGGGTDHAAREADGRPGQEPATPSPAS</sequence>
<dbReference type="EMBL" id="JAKKZF010000184">
    <property type="protein sequence ID" value="MCG0067941.1"/>
    <property type="molecule type" value="Genomic_DNA"/>
</dbReference>
<dbReference type="Gene3D" id="3.40.50.2000">
    <property type="entry name" value="Glycogen Phosphorylase B"/>
    <property type="match status" value="2"/>
</dbReference>
<evidence type="ECO:0000259" key="5">
    <source>
        <dbReference type="Pfam" id="PF13439"/>
    </source>
</evidence>